<comment type="caution">
    <text evidence="5">The sequence shown here is derived from an EMBL/GenBank/DDBJ whole genome shotgun (WGS) entry which is preliminary data.</text>
</comment>
<gene>
    <name evidence="5" type="ORF">QN277_002668</name>
</gene>
<evidence type="ECO:0000313" key="6">
    <source>
        <dbReference type="Proteomes" id="UP001293593"/>
    </source>
</evidence>
<dbReference type="Proteomes" id="UP001293593">
    <property type="component" value="Unassembled WGS sequence"/>
</dbReference>
<dbReference type="AlphaFoldDB" id="A0AAE1NBH2"/>
<keyword evidence="1 3" id="KW-0479">Metal-binding</keyword>
<dbReference type="PANTHER" id="PTHR47990">
    <property type="entry name" value="2-OXOGLUTARATE (2OG) AND FE(II)-DEPENDENT OXYGENASE SUPERFAMILY PROTEIN-RELATED"/>
    <property type="match status" value="1"/>
</dbReference>
<dbReference type="SUPFAM" id="SSF51197">
    <property type="entry name" value="Clavaminate synthase-like"/>
    <property type="match status" value="1"/>
</dbReference>
<dbReference type="InterPro" id="IPR050231">
    <property type="entry name" value="Iron_ascorbate_oxido_reductase"/>
</dbReference>
<dbReference type="InterPro" id="IPR005123">
    <property type="entry name" value="Oxoglu/Fe-dep_dioxygenase_dom"/>
</dbReference>
<accession>A0AAE1NBH2</accession>
<evidence type="ECO:0000256" key="2">
    <source>
        <dbReference type="ARBA" id="ARBA00023004"/>
    </source>
</evidence>
<name>A0AAE1NBH2_9FABA</name>
<dbReference type="PROSITE" id="PS51471">
    <property type="entry name" value="FE2OG_OXY"/>
    <property type="match status" value="1"/>
</dbReference>
<evidence type="ECO:0000259" key="4">
    <source>
        <dbReference type="PROSITE" id="PS51471"/>
    </source>
</evidence>
<dbReference type="GO" id="GO:0016491">
    <property type="term" value="F:oxidoreductase activity"/>
    <property type="evidence" value="ECO:0007669"/>
    <property type="project" value="UniProtKB-KW"/>
</dbReference>
<comment type="similarity">
    <text evidence="3">Belongs to the iron/ascorbate-dependent oxidoreductase family.</text>
</comment>
<dbReference type="EMBL" id="JAWXYG010000001">
    <property type="protein sequence ID" value="KAK4286057.1"/>
    <property type="molecule type" value="Genomic_DNA"/>
</dbReference>
<dbReference type="InterPro" id="IPR026992">
    <property type="entry name" value="DIOX_N"/>
</dbReference>
<sequence>MDYEPPFMKTYSDLFGESEQVNIPLVVDTCRNNNDKFCEVPLIDLGKLNVEKGIREAATKWGFFQVVNHGIPQDVLESLMREQMIKVFHRPFATKCEQHFVNNLSASSSSGYRWGNPSATSLLQVSWSEAYHVFLPDLTSMDHDTPLRSSLKCFATKAGSLAERLAEILGEEVKMKSGYFRENCFPNTSFMRLNRYPVCPVPSKVLGFLPHSDSSFLTIVYQDNVGGLQLLKDGKWCVIKPNPQALLVNVGDLFQAASNGVYKSIKHRVLAAEKEERYSVAYFYSPSYDTMIESHGVGDSASLYRKFSFREYKQQSDKDVKELGDKVGLSRFLL</sequence>
<keyword evidence="6" id="KW-1185">Reference proteome</keyword>
<keyword evidence="2 3" id="KW-0408">Iron</keyword>
<reference evidence="5" key="1">
    <citation type="submission" date="2023-10" db="EMBL/GenBank/DDBJ databases">
        <title>Chromosome-level genome of the transformable northern wattle, Acacia crassicarpa.</title>
        <authorList>
            <person name="Massaro I."/>
            <person name="Sinha N.R."/>
            <person name="Poethig S."/>
            <person name="Leichty A.R."/>
        </authorList>
    </citation>
    <scope>NUCLEOTIDE SEQUENCE</scope>
    <source>
        <strain evidence="5">Acra3RX</strain>
        <tissue evidence="5">Leaf</tissue>
    </source>
</reference>
<feature type="domain" description="Fe2OG dioxygenase" evidence="4">
    <location>
        <begin position="187"/>
        <end position="286"/>
    </location>
</feature>
<evidence type="ECO:0000256" key="1">
    <source>
        <dbReference type="ARBA" id="ARBA00022723"/>
    </source>
</evidence>
<keyword evidence="3" id="KW-0560">Oxidoreductase</keyword>
<dbReference type="InterPro" id="IPR044861">
    <property type="entry name" value="IPNS-like_FE2OG_OXY"/>
</dbReference>
<dbReference type="Gene3D" id="2.60.120.330">
    <property type="entry name" value="B-lactam Antibiotic, Isopenicillin N Synthase, Chain"/>
    <property type="match status" value="1"/>
</dbReference>
<dbReference type="Pfam" id="PF14226">
    <property type="entry name" value="DIOX_N"/>
    <property type="match status" value="1"/>
</dbReference>
<evidence type="ECO:0000313" key="5">
    <source>
        <dbReference type="EMBL" id="KAK4286057.1"/>
    </source>
</evidence>
<organism evidence="5 6">
    <name type="scientific">Acacia crassicarpa</name>
    <name type="common">northern wattle</name>
    <dbReference type="NCBI Taxonomy" id="499986"/>
    <lineage>
        <taxon>Eukaryota</taxon>
        <taxon>Viridiplantae</taxon>
        <taxon>Streptophyta</taxon>
        <taxon>Embryophyta</taxon>
        <taxon>Tracheophyta</taxon>
        <taxon>Spermatophyta</taxon>
        <taxon>Magnoliopsida</taxon>
        <taxon>eudicotyledons</taxon>
        <taxon>Gunneridae</taxon>
        <taxon>Pentapetalae</taxon>
        <taxon>rosids</taxon>
        <taxon>fabids</taxon>
        <taxon>Fabales</taxon>
        <taxon>Fabaceae</taxon>
        <taxon>Caesalpinioideae</taxon>
        <taxon>mimosoid clade</taxon>
        <taxon>Acacieae</taxon>
        <taxon>Acacia</taxon>
    </lineage>
</organism>
<dbReference type="Pfam" id="PF03171">
    <property type="entry name" value="2OG-FeII_Oxy"/>
    <property type="match status" value="1"/>
</dbReference>
<dbReference type="InterPro" id="IPR027443">
    <property type="entry name" value="IPNS-like_sf"/>
</dbReference>
<protein>
    <recommendedName>
        <fullName evidence="4">Fe2OG dioxygenase domain-containing protein</fullName>
    </recommendedName>
</protein>
<evidence type="ECO:0000256" key="3">
    <source>
        <dbReference type="RuleBase" id="RU003682"/>
    </source>
</evidence>
<dbReference type="GO" id="GO:0046872">
    <property type="term" value="F:metal ion binding"/>
    <property type="evidence" value="ECO:0007669"/>
    <property type="project" value="UniProtKB-KW"/>
</dbReference>
<proteinExistence type="inferred from homology"/>